<accession>A0A3M7L9E1</accession>
<dbReference type="InterPro" id="IPR002645">
    <property type="entry name" value="STAS_dom"/>
</dbReference>
<sequence>MNIILLLVMYFSLILHPLKINMKNSISKIGQQTIVQINGCMDNLNAQEFAQSIQPLFKEDKPDVRIDCSGLQYINSNGLRVFMTLLKYISSMDGQLFLTQLRPEVKDIFDMTGFSALFDLLDDNRSYALFR</sequence>
<gene>
    <name evidence="4" type="ORF">D1632_06895</name>
</gene>
<evidence type="ECO:0000259" key="3">
    <source>
        <dbReference type="PROSITE" id="PS50801"/>
    </source>
</evidence>
<keyword evidence="5" id="KW-1185">Reference proteome</keyword>
<dbReference type="Proteomes" id="UP000267524">
    <property type="component" value="Unassembled WGS sequence"/>
</dbReference>
<evidence type="ECO:0000313" key="5">
    <source>
        <dbReference type="Proteomes" id="UP000267524"/>
    </source>
</evidence>
<dbReference type="Gene3D" id="3.30.750.24">
    <property type="entry name" value="STAS domain"/>
    <property type="match status" value="1"/>
</dbReference>
<dbReference type="Pfam" id="PF01740">
    <property type="entry name" value="STAS"/>
    <property type="match status" value="1"/>
</dbReference>
<dbReference type="SUPFAM" id="SSF52091">
    <property type="entry name" value="SpoIIaa-like"/>
    <property type="match status" value="1"/>
</dbReference>
<dbReference type="NCBIfam" id="TIGR00377">
    <property type="entry name" value="ant_ant_sig"/>
    <property type="match status" value="1"/>
</dbReference>
<protein>
    <recommendedName>
        <fullName evidence="2">Anti-sigma factor antagonist</fullName>
    </recommendedName>
</protein>
<name>A0A3M7L9E1_9FLAO</name>
<evidence type="ECO:0000313" key="4">
    <source>
        <dbReference type="EMBL" id="RMZ59363.1"/>
    </source>
</evidence>
<proteinExistence type="inferred from homology"/>
<dbReference type="PROSITE" id="PS50801">
    <property type="entry name" value="STAS"/>
    <property type="match status" value="1"/>
</dbReference>
<dbReference type="InterPro" id="IPR003658">
    <property type="entry name" value="Anti-sigma_ant"/>
</dbReference>
<comment type="caution">
    <text evidence="4">The sequence shown here is derived from an EMBL/GenBank/DDBJ whole genome shotgun (WGS) entry which is preliminary data.</text>
</comment>
<dbReference type="GO" id="GO:0043856">
    <property type="term" value="F:anti-sigma factor antagonist activity"/>
    <property type="evidence" value="ECO:0007669"/>
    <property type="project" value="InterPro"/>
</dbReference>
<dbReference type="AlphaFoldDB" id="A0A3M7L9E1"/>
<dbReference type="EMBL" id="QWIV01000013">
    <property type="protein sequence ID" value="RMZ59363.1"/>
    <property type="molecule type" value="Genomic_DNA"/>
</dbReference>
<dbReference type="InterPro" id="IPR036513">
    <property type="entry name" value="STAS_dom_sf"/>
</dbReference>
<comment type="similarity">
    <text evidence="1 2">Belongs to the anti-sigma-factor antagonist family.</text>
</comment>
<evidence type="ECO:0000256" key="2">
    <source>
        <dbReference type="RuleBase" id="RU003749"/>
    </source>
</evidence>
<reference evidence="4 5" key="1">
    <citation type="submission" date="2018-08" db="EMBL/GenBank/DDBJ databases">
        <title>Chryseobacterium nematophagum: a novel matrix digesting pathogen of nematodes.</title>
        <authorList>
            <person name="Page A."/>
            <person name="Roberts M."/>
            <person name="Felix M.-A."/>
            <person name="Weir W."/>
        </authorList>
    </citation>
    <scope>NUCLEOTIDE SEQUENCE [LARGE SCALE GENOMIC DNA]</scope>
    <source>
        <strain evidence="4 5">JUb275</strain>
    </source>
</reference>
<organism evidence="4 5">
    <name type="scientific">Chryseobacterium nematophagum</name>
    <dbReference type="NCBI Taxonomy" id="2305228"/>
    <lineage>
        <taxon>Bacteria</taxon>
        <taxon>Pseudomonadati</taxon>
        <taxon>Bacteroidota</taxon>
        <taxon>Flavobacteriia</taxon>
        <taxon>Flavobacteriales</taxon>
        <taxon>Weeksellaceae</taxon>
        <taxon>Chryseobacterium group</taxon>
        <taxon>Chryseobacterium</taxon>
    </lineage>
</organism>
<dbReference type="PANTHER" id="PTHR33495">
    <property type="entry name" value="ANTI-SIGMA FACTOR ANTAGONIST TM_1081-RELATED-RELATED"/>
    <property type="match status" value="1"/>
</dbReference>
<evidence type="ECO:0000256" key="1">
    <source>
        <dbReference type="ARBA" id="ARBA00009013"/>
    </source>
</evidence>
<feature type="domain" description="STAS" evidence="3">
    <location>
        <begin position="22"/>
        <end position="131"/>
    </location>
</feature>
<dbReference type="CDD" id="cd07043">
    <property type="entry name" value="STAS_anti-anti-sigma_factors"/>
    <property type="match status" value="1"/>
</dbReference>